<name>A0A380NX85_WEIVI</name>
<evidence type="ECO:0000256" key="1">
    <source>
        <dbReference type="SAM" id="Phobius"/>
    </source>
</evidence>
<reference evidence="2 3" key="1">
    <citation type="submission" date="2018-06" db="EMBL/GenBank/DDBJ databases">
        <authorList>
            <consortium name="Pathogen Informatics"/>
            <person name="Doyle S."/>
        </authorList>
    </citation>
    <scope>NUCLEOTIDE SEQUENCE [LARGE SCALE GENOMIC DNA]</scope>
    <source>
        <strain evidence="2 3">NCTC13645</strain>
    </source>
</reference>
<protein>
    <submittedName>
        <fullName evidence="2">Uncharacterized protein</fullName>
    </submittedName>
</protein>
<dbReference type="AlphaFoldDB" id="A0A380NX85"/>
<feature type="transmembrane region" description="Helical" evidence="1">
    <location>
        <begin position="303"/>
        <end position="321"/>
    </location>
</feature>
<accession>A0A380NX85</accession>
<feature type="transmembrane region" description="Helical" evidence="1">
    <location>
        <begin position="276"/>
        <end position="297"/>
    </location>
</feature>
<evidence type="ECO:0000313" key="2">
    <source>
        <dbReference type="EMBL" id="SUP52638.1"/>
    </source>
</evidence>
<keyword evidence="1" id="KW-0472">Membrane</keyword>
<gene>
    <name evidence="2" type="ORF">NCTC13645_00536</name>
</gene>
<feature type="transmembrane region" description="Helical" evidence="1">
    <location>
        <begin position="76"/>
        <end position="95"/>
    </location>
</feature>
<feature type="transmembrane region" description="Helical" evidence="1">
    <location>
        <begin position="341"/>
        <end position="360"/>
    </location>
</feature>
<keyword evidence="1" id="KW-0812">Transmembrane</keyword>
<feature type="transmembrane region" description="Helical" evidence="1">
    <location>
        <begin position="220"/>
        <end position="243"/>
    </location>
</feature>
<dbReference type="Proteomes" id="UP000254621">
    <property type="component" value="Unassembled WGS sequence"/>
</dbReference>
<keyword evidence="1" id="KW-1133">Transmembrane helix</keyword>
<feature type="transmembrane region" description="Helical" evidence="1">
    <location>
        <begin position="125"/>
        <end position="146"/>
    </location>
</feature>
<feature type="transmembrane region" description="Helical" evidence="1">
    <location>
        <begin position="372"/>
        <end position="392"/>
    </location>
</feature>
<evidence type="ECO:0000313" key="3">
    <source>
        <dbReference type="Proteomes" id="UP000254621"/>
    </source>
</evidence>
<dbReference type="EMBL" id="UHIV01000001">
    <property type="protein sequence ID" value="SUP52638.1"/>
    <property type="molecule type" value="Genomic_DNA"/>
</dbReference>
<dbReference type="STRING" id="1629.IV50_GL000741"/>
<proteinExistence type="predicted"/>
<sequence>MHKIQLHKNVKAFLVIALISVLLLSPMILNHTAIMGVDSYFQNNRIYEAAMQIKHGNFSFMNLYSFQQSGRIVNEVYSPLLGYVFGALLLVTGTWFKFEVLVNGILFFAAGTTAYFAARKLRVPLKISIATAVIFMTSISIYGYIFGGTWRAFALALVPLLVIPMVNFYNRDWSMRAMLSLSVIVAAILQAQLLTMMLALPFLVVPFIVGWLKTSHKVQALVRCIMAAVVALVLSLNVILPYLELVKQNTLLPPVSMNLQNGTMDLIIPNSDRLDCTLISFILYLAVAGMIMFWHKIQPIEKIITIIAIIYILLGSSLVPWQTINEQFPALRNFLQMPTRLSIIGVPLLMIGTAAIYTNIYRANRSEVLKQVVSFVTIVMSIMAVMSLLVTFNKRVLDYRNSDVSIAKGLETTDNVLVVRDDNGKN</sequence>
<organism evidence="2 3">
    <name type="scientific">Weissella viridescens</name>
    <name type="common">Lactobacillus viridescens</name>
    <dbReference type="NCBI Taxonomy" id="1629"/>
    <lineage>
        <taxon>Bacteria</taxon>
        <taxon>Bacillati</taxon>
        <taxon>Bacillota</taxon>
        <taxon>Bacilli</taxon>
        <taxon>Lactobacillales</taxon>
        <taxon>Lactobacillaceae</taxon>
        <taxon>Weissella</taxon>
    </lineage>
</organism>
<feature type="transmembrane region" description="Helical" evidence="1">
    <location>
        <begin position="12"/>
        <end position="34"/>
    </location>
</feature>
<feature type="transmembrane region" description="Helical" evidence="1">
    <location>
        <begin position="181"/>
        <end position="208"/>
    </location>
</feature>
<feature type="transmembrane region" description="Helical" evidence="1">
    <location>
        <begin position="152"/>
        <end position="169"/>
    </location>
</feature>
<feature type="transmembrane region" description="Helical" evidence="1">
    <location>
        <begin position="101"/>
        <end position="118"/>
    </location>
</feature>